<proteinExistence type="predicted"/>
<sequence>MDQQDLEDVRRLLAHETDRAQESMPPFATLLTAATTRRRRRRVAAVGVSTAAAMLVAGGIAVSLPLGGGTGPMPPSPAQPAGPSALAFPSVRAVTATTPDFRGTLQVTPAGCPVVSPVPGSRLPAGGPFGLVETGPGRWTLEEVDGRWVVKDSSGEEVVAEGDRVILAGGVDPGSPVEDADACGGLLDRDERLLVLVQRDESPRLETPTAASTSRWKPTFKKNAKGETYGSGAYAMSPEEEPDLMAAVATNGKSGYIRTSELEAADPPPANPEEAAKNDGPLRDSVPVYESDGTTIIGEFRFGGGGSETATHTFTRPDGSTVIEETVTETVTPQP</sequence>
<keyword evidence="2" id="KW-1133">Transmembrane helix</keyword>
<dbReference type="Proteomes" id="UP000271708">
    <property type="component" value="Chromosome"/>
</dbReference>
<reference evidence="3 4" key="1">
    <citation type="submission" date="2019-09" db="EMBL/GenBank/DDBJ databases">
        <title>Complete Genome Sequence of Janibacter melonis M714 with both human health impact and industrial applications.</title>
        <authorList>
            <person name="Jin M."/>
            <person name="Zhao Q.R."/>
        </authorList>
    </citation>
    <scope>NUCLEOTIDE SEQUENCE [LARGE SCALE GENOMIC DNA]</scope>
    <source>
        <strain evidence="3 4">M714</strain>
    </source>
</reference>
<evidence type="ECO:0000256" key="2">
    <source>
        <dbReference type="SAM" id="Phobius"/>
    </source>
</evidence>
<feature type="region of interest" description="Disordered" evidence="1">
    <location>
        <begin position="262"/>
        <end position="335"/>
    </location>
</feature>
<organism evidence="3 4">
    <name type="scientific">Janibacter melonis</name>
    <dbReference type="NCBI Taxonomy" id="262209"/>
    <lineage>
        <taxon>Bacteria</taxon>
        <taxon>Bacillati</taxon>
        <taxon>Actinomycetota</taxon>
        <taxon>Actinomycetes</taxon>
        <taxon>Micrococcales</taxon>
        <taxon>Intrasporangiaceae</taxon>
        <taxon>Janibacter</taxon>
    </lineage>
</organism>
<evidence type="ECO:0000313" key="3">
    <source>
        <dbReference type="EMBL" id="QGX08690.1"/>
    </source>
</evidence>
<accession>A0A650GSZ0</accession>
<dbReference type="KEGG" id="jme:EEW87_17365"/>
<keyword evidence="2" id="KW-0812">Transmembrane</keyword>
<feature type="compositionally biased region" description="Low complexity" evidence="1">
    <location>
        <begin position="321"/>
        <end position="335"/>
    </location>
</feature>
<protein>
    <submittedName>
        <fullName evidence="3">Uncharacterized protein</fullName>
    </submittedName>
</protein>
<evidence type="ECO:0000256" key="1">
    <source>
        <dbReference type="SAM" id="MobiDB-lite"/>
    </source>
</evidence>
<feature type="transmembrane region" description="Helical" evidence="2">
    <location>
        <begin position="43"/>
        <end position="66"/>
    </location>
</feature>
<dbReference type="EMBL" id="CP044548">
    <property type="protein sequence ID" value="QGX08690.1"/>
    <property type="molecule type" value="Genomic_DNA"/>
</dbReference>
<keyword evidence="2" id="KW-0472">Membrane</keyword>
<name>A0A650GSZ0_9MICO</name>
<dbReference type="GeneID" id="59163207"/>
<dbReference type="RefSeq" id="WP_123091410.1">
    <property type="nucleotide sequence ID" value="NZ_CAJFZZ010000039.1"/>
</dbReference>
<gene>
    <name evidence="3" type="ORF">EEW87_17365</name>
</gene>
<evidence type="ECO:0000313" key="4">
    <source>
        <dbReference type="Proteomes" id="UP000271708"/>
    </source>
</evidence>
<dbReference type="AlphaFoldDB" id="A0A650GSZ0"/>